<proteinExistence type="predicted"/>
<keyword evidence="1" id="KW-0175">Coiled coil</keyword>
<feature type="region of interest" description="Disordered" evidence="2">
    <location>
        <begin position="164"/>
        <end position="234"/>
    </location>
</feature>
<feature type="non-terminal residue" evidence="3">
    <location>
        <position position="1"/>
    </location>
</feature>
<dbReference type="EMBL" id="GDID01002292">
    <property type="protein sequence ID" value="JAP94314.1"/>
    <property type="molecule type" value="Transcribed_RNA"/>
</dbReference>
<organism evidence="3">
    <name type="scientific">Trepomonas sp. PC1</name>
    <dbReference type="NCBI Taxonomy" id="1076344"/>
    <lineage>
        <taxon>Eukaryota</taxon>
        <taxon>Metamonada</taxon>
        <taxon>Diplomonadida</taxon>
        <taxon>Hexamitidae</taxon>
        <taxon>Hexamitinae</taxon>
        <taxon>Trepomonas</taxon>
    </lineage>
</organism>
<feature type="coiled-coil region" evidence="1">
    <location>
        <begin position="54"/>
        <end position="88"/>
    </location>
</feature>
<gene>
    <name evidence="3" type="ORF">TPC1_13081</name>
</gene>
<evidence type="ECO:0000313" key="3">
    <source>
        <dbReference type="EMBL" id="JAP94314.1"/>
    </source>
</evidence>
<sequence>QYQDNFTQDVRKPAKPIFESSLLADCEPKINMNQPEINRASAVILKSPQFLDQEDDLKSRIELQIAKNQKLKQKLQILQQNNDEILKFQLQLPRPSYEPTIEVISSASFDDDNATAQEIKKIDAKIVQLQSEKNLLKEELQQLKREVDLSKNSNLEKYNFSEDFFRIPRPEEQKPHQKRSPPQKKSKFMQIIDESKFQPKKSSKLPSSRSSDSPKEKIGAKSKKKSPQSQRSSFDYAKLLRKTELKVDSKNQNFLQILRQNVKDDLAQSKITTHYDILKQNEEQVQRLKHKELVDKEKLLLMEQESIQRQLEFQKQMQLEQQRIERELELETKKMQQIQRQKDELQRKMQLQQIQERQKSQQQEKQIYEEKQVRFQQESEPNSASIDNTIDFNCISEKDLRKDDLKLRKSENQQQRQVSNQLISNYDQIRTTNIHHSFVENEVDFGLQLQQLKEKHSKKTKQEEIQKLEEKKEQIEIIQNEIQQEEPKEIKLKTIKTEVKRKSISIPQVVFYGQDGEIEQLEQKEDKIMKLEPTNSQQSEENKITEEVEITTMRKSNFNEMLQQVNEQFENATHI</sequence>
<accession>A0A146KEK6</accession>
<name>A0A146KEK6_9EUKA</name>
<evidence type="ECO:0000256" key="1">
    <source>
        <dbReference type="SAM" id="Coils"/>
    </source>
</evidence>
<dbReference type="AlphaFoldDB" id="A0A146KEK6"/>
<feature type="non-terminal residue" evidence="3">
    <location>
        <position position="575"/>
    </location>
</feature>
<feature type="coiled-coil region" evidence="1">
    <location>
        <begin position="119"/>
        <end position="153"/>
    </location>
</feature>
<feature type="coiled-coil region" evidence="1">
    <location>
        <begin position="458"/>
        <end position="488"/>
    </location>
</feature>
<reference evidence="3" key="1">
    <citation type="submission" date="2015-07" db="EMBL/GenBank/DDBJ databases">
        <title>Adaptation to a free-living lifestyle via gene acquisitions in the diplomonad Trepomonas sp. PC1.</title>
        <authorList>
            <person name="Xu F."/>
            <person name="Jerlstrom-Hultqvist J."/>
            <person name="Kolisko M."/>
            <person name="Simpson A.G.B."/>
            <person name="Roger A.J."/>
            <person name="Svard S.G."/>
            <person name="Andersson J.O."/>
        </authorList>
    </citation>
    <scope>NUCLEOTIDE SEQUENCE</scope>
    <source>
        <strain evidence="3">PC1</strain>
    </source>
</reference>
<feature type="compositionally biased region" description="Basic and acidic residues" evidence="2">
    <location>
        <begin position="164"/>
        <end position="175"/>
    </location>
</feature>
<feature type="coiled-coil region" evidence="1">
    <location>
        <begin position="314"/>
        <end position="371"/>
    </location>
</feature>
<feature type="compositionally biased region" description="Basic residues" evidence="2">
    <location>
        <begin position="176"/>
        <end position="187"/>
    </location>
</feature>
<feature type="compositionally biased region" description="Polar residues" evidence="2">
    <location>
        <begin position="374"/>
        <end position="390"/>
    </location>
</feature>
<feature type="region of interest" description="Disordered" evidence="2">
    <location>
        <begin position="371"/>
        <end position="390"/>
    </location>
</feature>
<protein>
    <submittedName>
        <fullName evidence="3">Uncharacterized protein</fullName>
    </submittedName>
</protein>
<evidence type="ECO:0000256" key="2">
    <source>
        <dbReference type="SAM" id="MobiDB-lite"/>
    </source>
</evidence>